<reference evidence="1" key="2">
    <citation type="journal article" date="2022" name="Microbiol. Resour. Announc.">
        <title>Metagenome Sequencing to Explore Phylogenomics of Terrestrial Cyanobacteria.</title>
        <authorList>
            <person name="Ward R.D."/>
            <person name="Stajich J.E."/>
            <person name="Johansen J.R."/>
            <person name="Huntemann M."/>
            <person name="Clum A."/>
            <person name="Foster B."/>
            <person name="Foster B."/>
            <person name="Roux S."/>
            <person name="Palaniappan K."/>
            <person name="Varghese N."/>
            <person name="Mukherjee S."/>
            <person name="Reddy T.B.K."/>
            <person name="Daum C."/>
            <person name="Copeland A."/>
            <person name="Chen I.A."/>
            <person name="Ivanova N.N."/>
            <person name="Kyrpides N.C."/>
            <person name="Shapiro N."/>
            <person name="Eloe-Fadrosh E.A."/>
            <person name="Pietrasiak N."/>
        </authorList>
    </citation>
    <scope>NUCLEOTIDE SEQUENCE</scope>
    <source>
        <strain evidence="1">GSE-NOS-MK-12-04C</strain>
    </source>
</reference>
<evidence type="ECO:0000313" key="1">
    <source>
        <dbReference type="EMBL" id="MBW4669899.1"/>
    </source>
</evidence>
<dbReference type="InterPro" id="IPR014951">
    <property type="entry name" value="DUF1822"/>
</dbReference>
<dbReference type="Pfam" id="PF08852">
    <property type="entry name" value="DUF1822"/>
    <property type="match status" value="1"/>
</dbReference>
<accession>A0A951UUD1</accession>
<sequence>MNQPPPITEFTLIDWQSLNQTHSRLLPGHFQQAVGLSQSIHQSEQRWQVYLCALAALGFEQWLQERAPDLRLLSDSASIWQPAYANLMAAACNIHIGDFKICLITASSLTNQHSVPFFALDIPDFAAHFYVLMQVEEEQGQVAVSGFMNYKQYQSYQQTARLQVDEDWTYTLPQTWFNPDPDALLLNLRCLEADAIKLPAIIPTAEIDTVALRQKLAKLESQLQSKHLWKLLTVKEATTLMSNSDLVNWVYKRATTSPVQPLINVGLWLQNQIDTAAQELGWMLMPLPVLSGLRSLRGDFDQIRSGLEQQQIHIPAAARGAFRDLESEEGSVRLYAITWVLSETSDNSEWMLLVALEPQAQAEMPKTITLKVRDETQSLFEQLLEDTSQGILYAQVIGNINERFWVTVTVDNETVFEIPPFGLEL</sequence>
<name>A0A951UUD1_9CYAN</name>
<proteinExistence type="predicted"/>
<protein>
    <submittedName>
        <fullName evidence="1">DUF1822 family protein</fullName>
    </submittedName>
</protein>
<evidence type="ECO:0000313" key="2">
    <source>
        <dbReference type="Proteomes" id="UP000729701"/>
    </source>
</evidence>
<dbReference type="Proteomes" id="UP000729701">
    <property type="component" value="Unassembled WGS sequence"/>
</dbReference>
<organism evidence="1 2">
    <name type="scientific">Cyanomargarita calcarea GSE-NOS-MK-12-04C</name>
    <dbReference type="NCBI Taxonomy" id="2839659"/>
    <lineage>
        <taxon>Bacteria</taxon>
        <taxon>Bacillati</taxon>
        <taxon>Cyanobacteriota</taxon>
        <taxon>Cyanophyceae</taxon>
        <taxon>Nostocales</taxon>
        <taxon>Cyanomargaritaceae</taxon>
        <taxon>Cyanomargarita</taxon>
    </lineage>
</organism>
<gene>
    <name evidence="1" type="ORF">KME60_21415</name>
</gene>
<reference evidence="1" key="1">
    <citation type="submission" date="2021-05" db="EMBL/GenBank/DDBJ databases">
        <authorList>
            <person name="Pietrasiak N."/>
            <person name="Ward R."/>
            <person name="Stajich J.E."/>
            <person name="Kurbessoian T."/>
        </authorList>
    </citation>
    <scope>NUCLEOTIDE SEQUENCE</scope>
    <source>
        <strain evidence="1">GSE-NOS-MK-12-04C</strain>
    </source>
</reference>
<dbReference type="AlphaFoldDB" id="A0A951UUD1"/>
<dbReference type="EMBL" id="JAHHGZ010000025">
    <property type="protein sequence ID" value="MBW4669899.1"/>
    <property type="molecule type" value="Genomic_DNA"/>
</dbReference>
<comment type="caution">
    <text evidence="1">The sequence shown here is derived from an EMBL/GenBank/DDBJ whole genome shotgun (WGS) entry which is preliminary data.</text>
</comment>